<feature type="non-terminal residue" evidence="2">
    <location>
        <position position="194"/>
    </location>
</feature>
<feature type="non-terminal residue" evidence="2">
    <location>
        <position position="1"/>
    </location>
</feature>
<organism evidence="2">
    <name type="scientific">uncultured Gemmatimonadaceae bacterium</name>
    <dbReference type="NCBI Taxonomy" id="246130"/>
    <lineage>
        <taxon>Bacteria</taxon>
        <taxon>Pseudomonadati</taxon>
        <taxon>Gemmatimonadota</taxon>
        <taxon>Gemmatimonadia</taxon>
        <taxon>Gemmatimonadales</taxon>
        <taxon>Gemmatimonadaceae</taxon>
        <taxon>environmental samples</taxon>
    </lineage>
</organism>
<dbReference type="AlphaFoldDB" id="A0A6J4M0L3"/>
<feature type="region of interest" description="Disordered" evidence="1">
    <location>
        <begin position="1"/>
        <end position="194"/>
    </location>
</feature>
<feature type="compositionally biased region" description="Basic residues" evidence="1">
    <location>
        <begin position="9"/>
        <end position="21"/>
    </location>
</feature>
<feature type="compositionally biased region" description="Basic residues" evidence="1">
    <location>
        <begin position="36"/>
        <end position="47"/>
    </location>
</feature>
<feature type="compositionally biased region" description="Basic residues" evidence="1">
    <location>
        <begin position="63"/>
        <end position="92"/>
    </location>
</feature>
<feature type="compositionally biased region" description="Basic and acidic residues" evidence="1">
    <location>
        <begin position="111"/>
        <end position="123"/>
    </location>
</feature>
<dbReference type="EMBL" id="CADCTX010000743">
    <property type="protein sequence ID" value="CAA9345941.1"/>
    <property type="molecule type" value="Genomic_DNA"/>
</dbReference>
<feature type="compositionally biased region" description="Basic and acidic residues" evidence="1">
    <location>
        <begin position="132"/>
        <end position="141"/>
    </location>
</feature>
<proteinExistence type="predicted"/>
<feature type="compositionally biased region" description="Basic and acidic residues" evidence="1">
    <location>
        <begin position="185"/>
        <end position="194"/>
    </location>
</feature>
<accession>A0A6J4M0L3</accession>
<gene>
    <name evidence="2" type="ORF">AVDCRST_MAG40-2630</name>
</gene>
<evidence type="ECO:0000256" key="1">
    <source>
        <dbReference type="SAM" id="MobiDB-lite"/>
    </source>
</evidence>
<protein>
    <submittedName>
        <fullName evidence="2">Uncharacterized protein</fullName>
    </submittedName>
</protein>
<feature type="compositionally biased region" description="Low complexity" evidence="1">
    <location>
        <begin position="142"/>
        <end position="163"/>
    </location>
</feature>
<name>A0A6J4M0L3_9BACT</name>
<sequence length="194" mass="20040">ERAGAAHGRDRRARRRGGRNARRLEARGAPDARPGGRGRRRGGRARRAGGGGEPDDAAARGRGGARARPPRRGALPRRRRAAARRGAPRRRVVPAVGLRGGDRAPAAVGGRARDAHLAGDRRARAPGGARGDALRLPHRAADAAGGDRAVARADQGAGGADRALPQLRPLLEDRGDLRVGAAGRGARDHRGGGA</sequence>
<reference evidence="2" key="1">
    <citation type="submission" date="2020-02" db="EMBL/GenBank/DDBJ databases">
        <authorList>
            <person name="Meier V. D."/>
        </authorList>
    </citation>
    <scope>NUCLEOTIDE SEQUENCE</scope>
    <source>
        <strain evidence="2">AVDCRST_MAG40</strain>
    </source>
</reference>
<evidence type="ECO:0000313" key="2">
    <source>
        <dbReference type="EMBL" id="CAA9345941.1"/>
    </source>
</evidence>